<accession>A0AAW1UW91</accession>
<dbReference type="EMBL" id="JARQZJ010000094">
    <property type="protein sequence ID" value="KAK9885111.1"/>
    <property type="molecule type" value="Genomic_DNA"/>
</dbReference>
<sequence length="116" mass="13279">MTLNQCLYVCVLSVVLILGQVSSEAVTCNKIYSKKIEVFMNCCVVEDVNSDSINFSDVNTPKETFYTRNNNHYRCSEVIKSKKVPNFDNRRFANIPGRCPHGTTFDIEGRCVEIWE</sequence>
<proteinExistence type="predicted"/>
<reference evidence="2 3" key="1">
    <citation type="submission" date="2023-03" db="EMBL/GenBank/DDBJ databases">
        <title>Genome insight into feeding habits of ladybird beetles.</title>
        <authorList>
            <person name="Li H.-S."/>
            <person name="Huang Y.-H."/>
            <person name="Pang H."/>
        </authorList>
    </citation>
    <scope>NUCLEOTIDE SEQUENCE [LARGE SCALE GENOMIC DNA]</scope>
    <source>
        <strain evidence="2">SYSU_2023b</strain>
        <tissue evidence="2">Whole body</tissue>
    </source>
</reference>
<protein>
    <submittedName>
        <fullName evidence="2">Uncharacterized protein</fullName>
    </submittedName>
</protein>
<dbReference type="AlphaFoldDB" id="A0AAW1UW91"/>
<comment type="caution">
    <text evidence="2">The sequence shown here is derived from an EMBL/GenBank/DDBJ whole genome shotgun (WGS) entry which is preliminary data.</text>
</comment>
<keyword evidence="1" id="KW-0732">Signal</keyword>
<feature type="chain" id="PRO_5043542251" evidence="1">
    <location>
        <begin position="26"/>
        <end position="116"/>
    </location>
</feature>
<gene>
    <name evidence="2" type="ORF">WA026_009333</name>
</gene>
<keyword evidence="3" id="KW-1185">Reference proteome</keyword>
<name>A0AAW1UW91_9CUCU</name>
<dbReference type="Proteomes" id="UP001431783">
    <property type="component" value="Unassembled WGS sequence"/>
</dbReference>
<evidence type="ECO:0000313" key="3">
    <source>
        <dbReference type="Proteomes" id="UP001431783"/>
    </source>
</evidence>
<feature type="signal peptide" evidence="1">
    <location>
        <begin position="1"/>
        <end position="25"/>
    </location>
</feature>
<evidence type="ECO:0000256" key="1">
    <source>
        <dbReference type="SAM" id="SignalP"/>
    </source>
</evidence>
<organism evidence="2 3">
    <name type="scientific">Henosepilachna vigintioctopunctata</name>
    <dbReference type="NCBI Taxonomy" id="420089"/>
    <lineage>
        <taxon>Eukaryota</taxon>
        <taxon>Metazoa</taxon>
        <taxon>Ecdysozoa</taxon>
        <taxon>Arthropoda</taxon>
        <taxon>Hexapoda</taxon>
        <taxon>Insecta</taxon>
        <taxon>Pterygota</taxon>
        <taxon>Neoptera</taxon>
        <taxon>Endopterygota</taxon>
        <taxon>Coleoptera</taxon>
        <taxon>Polyphaga</taxon>
        <taxon>Cucujiformia</taxon>
        <taxon>Coccinelloidea</taxon>
        <taxon>Coccinellidae</taxon>
        <taxon>Epilachninae</taxon>
        <taxon>Epilachnini</taxon>
        <taxon>Henosepilachna</taxon>
    </lineage>
</organism>
<evidence type="ECO:0000313" key="2">
    <source>
        <dbReference type="EMBL" id="KAK9885111.1"/>
    </source>
</evidence>